<feature type="compositionally biased region" description="Basic and acidic residues" evidence="1">
    <location>
        <begin position="50"/>
        <end position="70"/>
    </location>
</feature>
<feature type="compositionally biased region" description="Low complexity" evidence="1">
    <location>
        <begin position="71"/>
        <end position="89"/>
    </location>
</feature>
<dbReference type="AlphaFoldDB" id="A0A1Y2CHQ7"/>
<accession>A0A1Y2CHQ7</accession>
<gene>
    <name evidence="3" type="ORF">BCR33DRAFT_783532</name>
</gene>
<protein>
    <submittedName>
        <fullName evidence="3">Uncharacterized protein</fullName>
    </submittedName>
</protein>
<proteinExistence type="predicted"/>
<sequence length="343" mass="36223">MNSHRGAWMGVLNLKGVTAYADEFASAGDKSVVSGAKAGENVDGESDETYGDKKATSDGGKKAVVSEKAKAIIATVAAVAPTPAATAKASVDEPKKESMYEDEPEEPASDVVEVPDSVKPLPKPDPAPDEKKPFVPPPPPPQDDKKPFNPVSPPDAEYEEDIIEDDTTPKKNIFEEAVAGDDVKAAESDEASYIGSGVYVFAIIAAFAAVGVFLFCSAKKLKVGPASSPFEYIMNGITLIFNPSHKGTKDVSNFQPHHTVGTVEPIAKPGINILAPVKRKTSLGVSPETSIPIESKSVDHNAANDGGWDWEGDDFGEPSVAGQPRKSKDGRVGKDSNDWGDDF</sequence>
<evidence type="ECO:0000256" key="2">
    <source>
        <dbReference type="SAM" id="Phobius"/>
    </source>
</evidence>
<keyword evidence="4" id="KW-1185">Reference proteome</keyword>
<keyword evidence="2" id="KW-1133">Transmembrane helix</keyword>
<feature type="transmembrane region" description="Helical" evidence="2">
    <location>
        <begin position="193"/>
        <end position="216"/>
    </location>
</feature>
<feature type="compositionally biased region" description="Basic and acidic residues" evidence="1">
    <location>
        <begin position="326"/>
        <end position="337"/>
    </location>
</feature>
<comment type="caution">
    <text evidence="3">The sequence shown here is derived from an EMBL/GenBank/DDBJ whole genome shotgun (WGS) entry which is preliminary data.</text>
</comment>
<name>A0A1Y2CHQ7_9FUNG</name>
<dbReference type="OrthoDB" id="10380283at2759"/>
<dbReference type="EMBL" id="MCGO01000016">
    <property type="protein sequence ID" value="ORY46364.1"/>
    <property type="molecule type" value="Genomic_DNA"/>
</dbReference>
<dbReference type="Proteomes" id="UP000193642">
    <property type="component" value="Unassembled WGS sequence"/>
</dbReference>
<evidence type="ECO:0000313" key="3">
    <source>
        <dbReference type="EMBL" id="ORY46364.1"/>
    </source>
</evidence>
<reference evidence="3 4" key="1">
    <citation type="submission" date="2016-07" db="EMBL/GenBank/DDBJ databases">
        <title>Pervasive Adenine N6-methylation of Active Genes in Fungi.</title>
        <authorList>
            <consortium name="DOE Joint Genome Institute"/>
            <person name="Mondo S.J."/>
            <person name="Dannebaum R.O."/>
            <person name="Kuo R.C."/>
            <person name="Labutti K."/>
            <person name="Haridas S."/>
            <person name="Kuo A."/>
            <person name="Salamov A."/>
            <person name="Ahrendt S.R."/>
            <person name="Lipzen A."/>
            <person name="Sullivan W."/>
            <person name="Andreopoulos W.B."/>
            <person name="Clum A."/>
            <person name="Lindquist E."/>
            <person name="Daum C."/>
            <person name="Ramamoorthy G.K."/>
            <person name="Gryganskyi A."/>
            <person name="Culley D."/>
            <person name="Magnuson J.K."/>
            <person name="James T.Y."/>
            <person name="O'Malley M.A."/>
            <person name="Stajich J.E."/>
            <person name="Spatafora J.W."/>
            <person name="Visel A."/>
            <person name="Grigoriev I.V."/>
        </authorList>
    </citation>
    <scope>NUCLEOTIDE SEQUENCE [LARGE SCALE GENOMIC DNA]</scope>
    <source>
        <strain evidence="3 4">JEL800</strain>
    </source>
</reference>
<feature type="compositionally biased region" description="Basic and acidic residues" evidence="1">
    <location>
        <begin position="90"/>
        <end position="99"/>
    </location>
</feature>
<keyword evidence="2" id="KW-0472">Membrane</keyword>
<evidence type="ECO:0000313" key="4">
    <source>
        <dbReference type="Proteomes" id="UP000193642"/>
    </source>
</evidence>
<feature type="region of interest" description="Disordered" evidence="1">
    <location>
        <begin position="29"/>
        <end position="156"/>
    </location>
</feature>
<organism evidence="3 4">
    <name type="scientific">Rhizoclosmatium globosum</name>
    <dbReference type="NCBI Taxonomy" id="329046"/>
    <lineage>
        <taxon>Eukaryota</taxon>
        <taxon>Fungi</taxon>
        <taxon>Fungi incertae sedis</taxon>
        <taxon>Chytridiomycota</taxon>
        <taxon>Chytridiomycota incertae sedis</taxon>
        <taxon>Chytridiomycetes</taxon>
        <taxon>Chytridiales</taxon>
        <taxon>Chytriomycetaceae</taxon>
        <taxon>Rhizoclosmatium</taxon>
    </lineage>
</organism>
<evidence type="ECO:0000256" key="1">
    <source>
        <dbReference type="SAM" id="MobiDB-lite"/>
    </source>
</evidence>
<feature type="region of interest" description="Disordered" evidence="1">
    <location>
        <begin position="285"/>
        <end position="343"/>
    </location>
</feature>
<keyword evidence="2" id="KW-0812">Transmembrane</keyword>